<organism evidence="1 2">
    <name type="scientific">Favolaschia claudopus</name>
    <dbReference type="NCBI Taxonomy" id="2862362"/>
    <lineage>
        <taxon>Eukaryota</taxon>
        <taxon>Fungi</taxon>
        <taxon>Dikarya</taxon>
        <taxon>Basidiomycota</taxon>
        <taxon>Agaricomycotina</taxon>
        <taxon>Agaricomycetes</taxon>
        <taxon>Agaricomycetidae</taxon>
        <taxon>Agaricales</taxon>
        <taxon>Marasmiineae</taxon>
        <taxon>Mycenaceae</taxon>
        <taxon>Favolaschia</taxon>
    </lineage>
</organism>
<sequence length="286" mass="31395">MVLWLTLCPPAPSNTIVCLTFRNVPPAVSSTHRPASSMSARRPRHPLRVHEACATTTATETLRNTFWLLKLPERVRHAASLSVLHSSDLAAQTPAALIVHVRSRQHYVFDTSSQPTQLSSLDPRLLDGKLPCPSFFLRHPRRPRAAPASAPHGLFHSDAPRETHFCLLPAVLLFPVATPASSNSFKTTPPSAAYITTPSSSTAYFPKYSPARWAADGEPDRVLPSFVSLLGRPALPHHLVGSHAIFQLTALVEQPIVRQFRDLALDTPHVFHAVVVAFACVYLSRI</sequence>
<evidence type="ECO:0000313" key="1">
    <source>
        <dbReference type="EMBL" id="KAK7006997.1"/>
    </source>
</evidence>
<protein>
    <submittedName>
        <fullName evidence="1">Uncharacterized protein</fullName>
    </submittedName>
</protein>
<dbReference type="Proteomes" id="UP001362999">
    <property type="component" value="Unassembled WGS sequence"/>
</dbReference>
<reference evidence="1 2" key="1">
    <citation type="journal article" date="2024" name="J Genomics">
        <title>Draft genome sequencing and assembly of Favolaschia claudopus CIRM-BRFM 2984 isolated from oak limbs.</title>
        <authorList>
            <person name="Navarro D."/>
            <person name="Drula E."/>
            <person name="Chaduli D."/>
            <person name="Cazenave R."/>
            <person name="Ahrendt S."/>
            <person name="Wang J."/>
            <person name="Lipzen A."/>
            <person name="Daum C."/>
            <person name="Barry K."/>
            <person name="Grigoriev I.V."/>
            <person name="Favel A."/>
            <person name="Rosso M.N."/>
            <person name="Martin F."/>
        </authorList>
    </citation>
    <scope>NUCLEOTIDE SEQUENCE [LARGE SCALE GENOMIC DNA]</scope>
    <source>
        <strain evidence="1 2">CIRM-BRFM 2984</strain>
    </source>
</reference>
<name>A0AAW0ACW4_9AGAR</name>
<accession>A0AAW0ACW4</accession>
<dbReference type="AlphaFoldDB" id="A0AAW0ACW4"/>
<comment type="caution">
    <text evidence="1">The sequence shown here is derived from an EMBL/GenBank/DDBJ whole genome shotgun (WGS) entry which is preliminary data.</text>
</comment>
<keyword evidence="2" id="KW-1185">Reference proteome</keyword>
<gene>
    <name evidence="1" type="ORF">R3P38DRAFT_1679143</name>
</gene>
<dbReference type="EMBL" id="JAWWNJ010000073">
    <property type="protein sequence ID" value="KAK7006997.1"/>
    <property type="molecule type" value="Genomic_DNA"/>
</dbReference>
<evidence type="ECO:0000313" key="2">
    <source>
        <dbReference type="Proteomes" id="UP001362999"/>
    </source>
</evidence>
<proteinExistence type="predicted"/>